<sequence>MMEAQHQYTIKELYKKTREFKEVAEQMTQNDEAPSGGGAGWCWKFDISTKELELNARRHAFGFLIHVYDADDEGSDEEFKEDEDEMEQGKVKKKEESMEEEHSEEEGDDLLTSGSELR</sequence>
<accession>R7U1R6</accession>
<evidence type="ECO:0000313" key="3">
    <source>
        <dbReference type="EnsemblMetazoa" id="CapteP202344"/>
    </source>
</evidence>
<reference evidence="2 4" key="2">
    <citation type="journal article" date="2013" name="Nature">
        <title>Insights into bilaterian evolution from three spiralian genomes.</title>
        <authorList>
            <person name="Simakov O."/>
            <person name="Marletaz F."/>
            <person name="Cho S.J."/>
            <person name="Edsinger-Gonzales E."/>
            <person name="Havlak P."/>
            <person name="Hellsten U."/>
            <person name="Kuo D.H."/>
            <person name="Larsson T."/>
            <person name="Lv J."/>
            <person name="Arendt D."/>
            <person name="Savage R."/>
            <person name="Osoegawa K."/>
            <person name="de Jong P."/>
            <person name="Grimwood J."/>
            <person name="Chapman J.A."/>
            <person name="Shapiro H."/>
            <person name="Aerts A."/>
            <person name="Otillar R.P."/>
            <person name="Terry A.Y."/>
            <person name="Boore J.L."/>
            <person name="Grigoriev I.V."/>
            <person name="Lindberg D.R."/>
            <person name="Seaver E.C."/>
            <person name="Weisblat D.A."/>
            <person name="Putnam N.H."/>
            <person name="Rokhsar D.S."/>
        </authorList>
    </citation>
    <scope>NUCLEOTIDE SEQUENCE</scope>
    <source>
        <strain evidence="2 4">I ESC-2004</strain>
    </source>
</reference>
<feature type="compositionally biased region" description="Acidic residues" evidence="1">
    <location>
        <begin position="97"/>
        <end position="109"/>
    </location>
</feature>
<dbReference type="Proteomes" id="UP000014760">
    <property type="component" value="Unassembled WGS sequence"/>
</dbReference>
<evidence type="ECO:0000256" key="1">
    <source>
        <dbReference type="SAM" id="MobiDB-lite"/>
    </source>
</evidence>
<dbReference type="EMBL" id="AMQN01010807">
    <property type="status" value="NOT_ANNOTATED_CDS"/>
    <property type="molecule type" value="Genomic_DNA"/>
</dbReference>
<protein>
    <submittedName>
        <fullName evidence="2 3">Uncharacterized protein</fullName>
    </submittedName>
</protein>
<name>R7U1R6_CAPTE</name>
<evidence type="ECO:0000313" key="2">
    <source>
        <dbReference type="EMBL" id="ELT97611.1"/>
    </source>
</evidence>
<reference evidence="4" key="1">
    <citation type="submission" date="2012-12" db="EMBL/GenBank/DDBJ databases">
        <authorList>
            <person name="Hellsten U."/>
            <person name="Grimwood J."/>
            <person name="Chapman J.A."/>
            <person name="Shapiro H."/>
            <person name="Aerts A."/>
            <person name="Otillar R.P."/>
            <person name="Terry A.Y."/>
            <person name="Boore J.L."/>
            <person name="Simakov O."/>
            <person name="Marletaz F."/>
            <person name="Cho S.-J."/>
            <person name="Edsinger-Gonzales E."/>
            <person name="Havlak P."/>
            <person name="Kuo D.-H."/>
            <person name="Larsson T."/>
            <person name="Lv J."/>
            <person name="Arendt D."/>
            <person name="Savage R."/>
            <person name="Osoegawa K."/>
            <person name="de Jong P."/>
            <person name="Lindberg D.R."/>
            <person name="Seaver E.C."/>
            <person name="Weisblat D.A."/>
            <person name="Putnam N.H."/>
            <person name="Grigoriev I.V."/>
            <person name="Rokhsar D.S."/>
        </authorList>
    </citation>
    <scope>NUCLEOTIDE SEQUENCE</scope>
    <source>
        <strain evidence="4">I ESC-2004</strain>
    </source>
</reference>
<feature type="compositionally biased region" description="Acidic residues" evidence="1">
    <location>
        <begin position="72"/>
        <end position="86"/>
    </location>
</feature>
<keyword evidence="4" id="KW-1185">Reference proteome</keyword>
<dbReference type="HOGENOM" id="CLU_2075379_0_0_1"/>
<dbReference type="EMBL" id="KB308513">
    <property type="protein sequence ID" value="ELT97611.1"/>
    <property type="molecule type" value="Genomic_DNA"/>
</dbReference>
<feature type="region of interest" description="Disordered" evidence="1">
    <location>
        <begin position="72"/>
        <end position="118"/>
    </location>
</feature>
<dbReference type="EnsemblMetazoa" id="CapteT202344">
    <property type="protein sequence ID" value="CapteP202344"/>
    <property type="gene ID" value="CapteG202344"/>
</dbReference>
<reference evidence="3" key="3">
    <citation type="submission" date="2015-06" db="UniProtKB">
        <authorList>
            <consortium name="EnsemblMetazoa"/>
        </authorList>
    </citation>
    <scope>IDENTIFICATION</scope>
</reference>
<feature type="compositionally biased region" description="Basic and acidic residues" evidence="1">
    <location>
        <begin position="87"/>
        <end position="96"/>
    </location>
</feature>
<proteinExistence type="predicted"/>
<gene>
    <name evidence="2" type="ORF">CAPTEDRAFT_202344</name>
</gene>
<organism evidence="2">
    <name type="scientific">Capitella teleta</name>
    <name type="common">Polychaete worm</name>
    <dbReference type="NCBI Taxonomy" id="283909"/>
    <lineage>
        <taxon>Eukaryota</taxon>
        <taxon>Metazoa</taxon>
        <taxon>Spiralia</taxon>
        <taxon>Lophotrochozoa</taxon>
        <taxon>Annelida</taxon>
        <taxon>Polychaeta</taxon>
        <taxon>Sedentaria</taxon>
        <taxon>Scolecida</taxon>
        <taxon>Capitellidae</taxon>
        <taxon>Capitella</taxon>
    </lineage>
</organism>
<dbReference type="AlphaFoldDB" id="R7U1R6"/>
<evidence type="ECO:0000313" key="4">
    <source>
        <dbReference type="Proteomes" id="UP000014760"/>
    </source>
</evidence>